<evidence type="ECO:0000313" key="1">
    <source>
        <dbReference type="EMBL" id="CAB4149751.1"/>
    </source>
</evidence>
<reference evidence="1" key="1">
    <citation type="submission" date="2020-04" db="EMBL/GenBank/DDBJ databases">
        <authorList>
            <person name="Chiriac C."/>
            <person name="Salcher M."/>
            <person name="Ghai R."/>
            <person name="Kavagutti S V."/>
        </authorList>
    </citation>
    <scope>NUCLEOTIDE SEQUENCE</scope>
</reference>
<sequence length="552" mass="57327">MANDYSWVEGATKNMANLFGLDPRAKAEGKVLQGKADLQNMELENKPILYKAQAGNQNAQAGYHAARTGAINNEEAAKADFAAGIRDAVVMDNSTGQVHIDPNKLSRLLSAHPYAHKAMAGLGDALSSLNLQVGPQYKAETAPVYGENDPGQEAEPTMVPTGKFLRTTEPNSLQPSAQLRSVHGAANAKVLSDPNLSVTPEGKADILANKRAGALEVQGAKNEGTVAAAIARAATPRAGAPSGPKSNDVVNSGKWIEEAEAAIVQMFAGGQAMDPATAREMAVAAYKDRFGDGMPNENASVVIGDFIKKNKITGAQKDWHIFSKNEMGVKKSGSDTVLTPQDISSLVSGKPAASSAAPATKMAPTVAAGLPAAQKAPSAPTAPAAAAPQVPAQSPVANAIAPPIDQGAPAAPATPFGLRNDGTPKGPGFMQLQGKDGSVMTEVTVGVPMANGVETEIPTLVPTLSEEEKTYIQNGGDPRKSPSIMTKAIAHAGQRIANKKSVFIEPGEVAPQQAKLPGNIPAPQQRVDGFIYEIPGKGKFKWNASTQKWSPA</sequence>
<gene>
    <name evidence="1" type="ORF">UFOVP543_25</name>
</gene>
<accession>A0A6J5MUT3</accession>
<name>A0A6J5MUT3_9CAUD</name>
<protein>
    <submittedName>
        <fullName evidence="1">Uncharacterized protein</fullName>
    </submittedName>
</protein>
<dbReference type="EMBL" id="LR796531">
    <property type="protein sequence ID" value="CAB4149751.1"/>
    <property type="molecule type" value="Genomic_DNA"/>
</dbReference>
<proteinExistence type="predicted"/>
<organism evidence="1">
    <name type="scientific">uncultured Caudovirales phage</name>
    <dbReference type="NCBI Taxonomy" id="2100421"/>
    <lineage>
        <taxon>Viruses</taxon>
        <taxon>Duplodnaviria</taxon>
        <taxon>Heunggongvirae</taxon>
        <taxon>Uroviricota</taxon>
        <taxon>Caudoviricetes</taxon>
        <taxon>Peduoviridae</taxon>
        <taxon>Maltschvirus</taxon>
        <taxon>Maltschvirus maltsch</taxon>
    </lineage>
</organism>